<feature type="domain" description="ISP1 C-terminal" evidence="1">
    <location>
        <begin position="13"/>
        <end position="99"/>
    </location>
</feature>
<reference evidence="2" key="1">
    <citation type="submission" date="2013-10" db="EMBL/GenBank/DDBJ databases">
        <title>Genomic analysis of the causative agents of coccidiosis in chickens.</title>
        <authorList>
            <person name="Reid A.J."/>
            <person name="Blake D."/>
            <person name="Billington K."/>
            <person name="Browne H."/>
            <person name="Dunn M."/>
            <person name="Hung S."/>
            <person name="Kawahara F."/>
            <person name="Miranda-Saavedra D."/>
            <person name="Mourier T."/>
            <person name="Nagra H."/>
            <person name="Otto T.D."/>
            <person name="Rawlings N."/>
            <person name="Sanchez A."/>
            <person name="Sanders M."/>
            <person name="Subramaniam C."/>
            <person name="Tay Y."/>
            <person name="Dear P."/>
            <person name="Doerig C."/>
            <person name="Gruber A."/>
            <person name="Parkinson J."/>
            <person name="Shirley M."/>
            <person name="Wan K.L."/>
            <person name="Berriman M."/>
            <person name="Tomley F."/>
            <person name="Pain A."/>
        </authorList>
    </citation>
    <scope>NUCLEOTIDE SEQUENCE [LARGE SCALE GENOMIC DNA]</scope>
    <source>
        <strain evidence="2">Houghton</strain>
    </source>
</reference>
<sequence length="116" mass="12709">MQASAPPSKHLGFRDKSRLQCWAKLRGDNSALELSCEKKSRTVEVGAIKSLLHTPQQLQRVDGSAGITPEDFCVALHLSASGNCIPFFFGSLRDKNLFVLTVAKIRRDGPQSLLLS</sequence>
<proteinExistence type="predicted"/>
<evidence type="ECO:0000313" key="2">
    <source>
        <dbReference type="EMBL" id="CDJ45812.1"/>
    </source>
</evidence>
<evidence type="ECO:0000259" key="1">
    <source>
        <dbReference type="Pfam" id="PF18161"/>
    </source>
</evidence>
<dbReference type="EMBL" id="HG710203">
    <property type="protein sequence ID" value="CDJ45812.1"/>
    <property type="molecule type" value="Genomic_DNA"/>
</dbReference>
<dbReference type="InterPro" id="IPR041316">
    <property type="entry name" value="ISP1_C"/>
</dbReference>
<reference evidence="2" key="2">
    <citation type="submission" date="2013-10" db="EMBL/GenBank/DDBJ databases">
        <authorList>
            <person name="Aslett M."/>
        </authorList>
    </citation>
    <scope>NUCLEOTIDE SEQUENCE [LARGE SCALE GENOMIC DNA]</scope>
    <source>
        <strain evidence="2">Houghton</strain>
    </source>
</reference>
<name>U6L5X4_9EIME</name>
<keyword evidence="3" id="KW-1185">Reference proteome</keyword>
<dbReference type="InterPro" id="IPR011993">
    <property type="entry name" value="PH-like_dom_sf"/>
</dbReference>
<dbReference type="OrthoDB" id="328439at2759"/>
<organism evidence="2 3">
    <name type="scientific">Eimeria brunetti</name>
    <dbReference type="NCBI Taxonomy" id="51314"/>
    <lineage>
        <taxon>Eukaryota</taxon>
        <taxon>Sar</taxon>
        <taxon>Alveolata</taxon>
        <taxon>Apicomplexa</taxon>
        <taxon>Conoidasida</taxon>
        <taxon>Coccidia</taxon>
        <taxon>Eucoccidiorida</taxon>
        <taxon>Eimeriorina</taxon>
        <taxon>Eimeriidae</taxon>
        <taxon>Eimeria</taxon>
    </lineage>
</organism>
<dbReference type="Pfam" id="PF18161">
    <property type="entry name" value="ISP1_C"/>
    <property type="match status" value="1"/>
</dbReference>
<accession>U6L5X4</accession>
<dbReference type="Proteomes" id="UP000030750">
    <property type="component" value="Unassembled WGS sequence"/>
</dbReference>
<dbReference type="Gene3D" id="2.30.29.30">
    <property type="entry name" value="Pleckstrin-homology domain (PH domain)/Phosphotyrosine-binding domain (PTB)"/>
    <property type="match status" value="1"/>
</dbReference>
<gene>
    <name evidence="2" type="ORF">EBH_0009890</name>
</gene>
<dbReference type="AlphaFoldDB" id="U6L5X4"/>
<protein>
    <recommendedName>
        <fullName evidence="1">ISP1 C-terminal domain-containing protein</fullName>
    </recommendedName>
</protein>
<dbReference type="VEuPathDB" id="ToxoDB:EBH_0009890"/>
<evidence type="ECO:0000313" key="3">
    <source>
        <dbReference type="Proteomes" id="UP000030750"/>
    </source>
</evidence>